<dbReference type="EMBL" id="CM042036">
    <property type="protein sequence ID" value="KAI3745335.1"/>
    <property type="molecule type" value="Genomic_DNA"/>
</dbReference>
<proteinExistence type="predicted"/>
<gene>
    <name evidence="1" type="ORF">L1987_58446</name>
</gene>
<organism evidence="1 2">
    <name type="scientific">Smallanthus sonchifolius</name>
    <dbReference type="NCBI Taxonomy" id="185202"/>
    <lineage>
        <taxon>Eukaryota</taxon>
        <taxon>Viridiplantae</taxon>
        <taxon>Streptophyta</taxon>
        <taxon>Embryophyta</taxon>
        <taxon>Tracheophyta</taxon>
        <taxon>Spermatophyta</taxon>
        <taxon>Magnoliopsida</taxon>
        <taxon>eudicotyledons</taxon>
        <taxon>Gunneridae</taxon>
        <taxon>Pentapetalae</taxon>
        <taxon>asterids</taxon>
        <taxon>campanulids</taxon>
        <taxon>Asterales</taxon>
        <taxon>Asteraceae</taxon>
        <taxon>Asteroideae</taxon>
        <taxon>Heliantheae alliance</taxon>
        <taxon>Millerieae</taxon>
        <taxon>Smallanthus</taxon>
    </lineage>
</organism>
<protein>
    <submittedName>
        <fullName evidence="1">Uncharacterized protein</fullName>
    </submittedName>
</protein>
<evidence type="ECO:0000313" key="1">
    <source>
        <dbReference type="EMBL" id="KAI3745335.1"/>
    </source>
</evidence>
<sequence>MSYTLYLLWAANCLPTLAYVTIPQLCLLKDIPLFPRVSSFWILPFLYVIISQYIYSLGEFVLCGGSVKGWWNEQRMWLFKRTTSYLIAFLDALLRGLGLSEMGFIVTPKVVDDDVLQRYKKHVMEFGSESGMFTGLAFIAMLSFFVFVWSLKTMDMDRLALQVGLCVVVVWINFPVYGLFLRKDKGKMPSSVTCNSVILALIACMLVLYS</sequence>
<reference evidence="1 2" key="2">
    <citation type="journal article" date="2022" name="Mol. Ecol. Resour.">
        <title>The genomes of chicory, endive, great burdock and yacon provide insights into Asteraceae paleo-polyploidization history and plant inulin production.</title>
        <authorList>
            <person name="Fan W."/>
            <person name="Wang S."/>
            <person name="Wang H."/>
            <person name="Wang A."/>
            <person name="Jiang F."/>
            <person name="Liu H."/>
            <person name="Zhao H."/>
            <person name="Xu D."/>
            <person name="Zhang Y."/>
        </authorList>
    </citation>
    <scope>NUCLEOTIDE SEQUENCE [LARGE SCALE GENOMIC DNA]</scope>
    <source>
        <strain evidence="2">cv. Yunnan</strain>
        <tissue evidence="1">Leaves</tissue>
    </source>
</reference>
<accession>A0ACB9DFN4</accession>
<dbReference type="Proteomes" id="UP001056120">
    <property type="component" value="Linkage Group LG19"/>
</dbReference>
<reference evidence="2" key="1">
    <citation type="journal article" date="2022" name="Mol. Ecol. Resour.">
        <title>The genomes of chicory, endive, great burdock and yacon provide insights into Asteraceae palaeo-polyploidization history and plant inulin production.</title>
        <authorList>
            <person name="Fan W."/>
            <person name="Wang S."/>
            <person name="Wang H."/>
            <person name="Wang A."/>
            <person name="Jiang F."/>
            <person name="Liu H."/>
            <person name="Zhao H."/>
            <person name="Xu D."/>
            <person name="Zhang Y."/>
        </authorList>
    </citation>
    <scope>NUCLEOTIDE SEQUENCE [LARGE SCALE GENOMIC DNA]</scope>
    <source>
        <strain evidence="2">cv. Yunnan</strain>
    </source>
</reference>
<evidence type="ECO:0000313" key="2">
    <source>
        <dbReference type="Proteomes" id="UP001056120"/>
    </source>
</evidence>
<name>A0ACB9DFN4_9ASTR</name>
<keyword evidence="2" id="KW-1185">Reference proteome</keyword>
<comment type="caution">
    <text evidence="1">The sequence shown here is derived from an EMBL/GenBank/DDBJ whole genome shotgun (WGS) entry which is preliminary data.</text>
</comment>